<evidence type="ECO:0000256" key="5">
    <source>
        <dbReference type="ARBA" id="ARBA00022842"/>
    </source>
</evidence>
<dbReference type="CDD" id="cd18870">
    <property type="entry name" value="NUDIX_AcylCoAdiphos_Nudt19"/>
    <property type="match status" value="1"/>
</dbReference>
<keyword evidence="3" id="KW-0479">Metal-binding</keyword>
<evidence type="ECO:0000259" key="7">
    <source>
        <dbReference type="PROSITE" id="PS51462"/>
    </source>
</evidence>
<dbReference type="Gene3D" id="3.90.79.10">
    <property type="entry name" value="Nucleoside Triphosphate Pyrophosphohydrolase"/>
    <property type="match status" value="1"/>
</dbReference>
<evidence type="ECO:0000313" key="8">
    <source>
        <dbReference type="EMBL" id="KLL12573.1"/>
    </source>
</evidence>
<dbReference type="EMBL" id="JWIO01000004">
    <property type="protein sequence ID" value="KLL12573.1"/>
    <property type="molecule type" value="Genomic_DNA"/>
</dbReference>
<dbReference type="Proteomes" id="UP000035425">
    <property type="component" value="Unassembled WGS sequence"/>
</dbReference>
<keyword evidence="9" id="KW-1185">Reference proteome</keyword>
<feature type="domain" description="Nudix hydrolase" evidence="7">
    <location>
        <begin position="25"/>
        <end position="242"/>
    </location>
</feature>
<dbReference type="PROSITE" id="PS51462">
    <property type="entry name" value="NUDIX"/>
    <property type="match status" value="1"/>
</dbReference>
<keyword evidence="5" id="KW-0460">Magnesium</keyword>
<sequence length="302" mass="32698">MRQPVPPDLARRAAAFQAGHSQPVATRDAATVALLRDAENGTGIQVCLLRRVSTMAFAAGMHVFPGGTVDPADVTAQPRWFGTSETNVETDVETDIEADIVTALDAEPALARALVSAAVRETFEESGVLLAGPDADSVADVTDPSWEADRLALEKRQLSMAALLARRGLGLRVDLLRPWARWVTPEVEPRRYDTRFFIAAMPVEQRTRPIPGESDRLLWLSPATALAEHLAGQLAMLPPTVHTLRELAEHASVASVLTAARIRDLSPVRPKILVRDGEAHLLLPHDDGYDHAPTPPASAPKR</sequence>
<evidence type="ECO:0000256" key="6">
    <source>
        <dbReference type="ARBA" id="ARBA00023211"/>
    </source>
</evidence>
<dbReference type="InterPro" id="IPR000086">
    <property type="entry name" value="NUDIX_hydrolase_dom"/>
</dbReference>
<keyword evidence="6" id="KW-0464">Manganese</keyword>
<evidence type="ECO:0000256" key="1">
    <source>
        <dbReference type="ARBA" id="ARBA00001936"/>
    </source>
</evidence>
<organism evidence="8 9">
    <name type="scientific">Protofrankia coriariae</name>
    <dbReference type="NCBI Taxonomy" id="1562887"/>
    <lineage>
        <taxon>Bacteria</taxon>
        <taxon>Bacillati</taxon>
        <taxon>Actinomycetota</taxon>
        <taxon>Actinomycetes</taxon>
        <taxon>Frankiales</taxon>
        <taxon>Frankiaceae</taxon>
        <taxon>Protofrankia</taxon>
    </lineage>
</organism>
<keyword evidence="4" id="KW-0378">Hydrolase</keyword>
<dbReference type="InterPro" id="IPR039121">
    <property type="entry name" value="NUDT19"/>
</dbReference>
<dbReference type="PANTHER" id="PTHR12318:SF0">
    <property type="entry name" value="ACYL-COENZYME A DIPHOSPHATASE NUDT19"/>
    <property type="match status" value="1"/>
</dbReference>
<evidence type="ECO:0000256" key="2">
    <source>
        <dbReference type="ARBA" id="ARBA00001946"/>
    </source>
</evidence>
<name>A0ABR5F7H1_9ACTN</name>
<evidence type="ECO:0000256" key="3">
    <source>
        <dbReference type="ARBA" id="ARBA00022723"/>
    </source>
</evidence>
<dbReference type="SUPFAM" id="SSF55811">
    <property type="entry name" value="Nudix"/>
    <property type="match status" value="1"/>
</dbReference>
<proteinExistence type="predicted"/>
<accession>A0ABR5F7H1</accession>
<protein>
    <recommendedName>
        <fullName evidence="7">Nudix hydrolase domain-containing protein</fullName>
    </recommendedName>
</protein>
<evidence type="ECO:0000256" key="4">
    <source>
        <dbReference type="ARBA" id="ARBA00022801"/>
    </source>
</evidence>
<evidence type="ECO:0000313" key="9">
    <source>
        <dbReference type="Proteomes" id="UP000035425"/>
    </source>
</evidence>
<gene>
    <name evidence="8" type="ORF">FrCorBMG51_04670</name>
</gene>
<comment type="cofactor">
    <cofactor evidence="2">
        <name>Mg(2+)</name>
        <dbReference type="ChEBI" id="CHEBI:18420"/>
    </cofactor>
</comment>
<reference evidence="8 9" key="1">
    <citation type="submission" date="2014-12" db="EMBL/GenBank/DDBJ databases">
        <title>Frankia sp. BMG5.1 draft genome.</title>
        <authorList>
            <person name="Gtari M."/>
            <person name="Ghodhbane-Gtari F."/>
            <person name="Nouioui I."/>
            <person name="Ktari A."/>
            <person name="Hezbri K."/>
            <person name="Mimouni W."/>
            <person name="Sbissi I."/>
            <person name="Ayari A."/>
            <person name="Yamanaka T."/>
            <person name="Normand P."/>
            <person name="Tisa L.S."/>
            <person name="Boudabous A."/>
        </authorList>
    </citation>
    <scope>NUCLEOTIDE SEQUENCE [LARGE SCALE GENOMIC DNA]</scope>
    <source>
        <strain evidence="8 9">BMG5.1</strain>
    </source>
</reference>
<comment type="cofactor">
    <cofactor evidence="1">
        <name>Mn(2+)</name>
        <dbReference type="ChEBI" id="CHEBI:29035"/>
    </cofactor>
</comment>
<dbReference type="PANTHER" id="PTHR12318">
    <property type="entry name" value="TESTOSTERONE-REGULATED PROTEIN RP2"/>
    <property type="match status" value="1"/>
</dbReference>
<comment type="caution">
    <text evidence="8">The sequence shown here is derived from an EMBL/GenBank/DDBJ whole genome shotgun (WGS) entry which is preliminary data.</text>
</comment>
<dbReference type="InterPro" id="IPR015797">
    <property type="entry name" value="NUDIX_hydrolase-like_dom_sf"/>
</dbReference>